<dbReference type="RefSeq" id="WP_003330895.1">
    <property type="nucleotide sequence ID" value="NZ_AJLR01000045.1"/>
</dbReference>
<dbReference type="STRING" id="1131731.BAZO_08184"/>
<keyword evidence="2" id="KW-1185">Reference proteome</keyword>
<dbReference type="AlphaFoldDB" id="K6C9N0"/>
<organism evidence="1 2">
    <name type="scientific">Schinkia azotoformans LMG 9581</name>
    <dbReference type="NCBI Taxonomy" id="1131731"/>
    <lineage>
        <taxon>Bacteria</taxon>
        <taxon>Bacillati</taxon>
        <taxon>Bacillota</taxon>
        <taxon>Bacilli</taxon>
        <taxon>Bacillales</taxon>
        <taxon>Bacillaceae</taxon>
        <taxon>Calidifontibacillus/Schinkia group</taxon>
        <taxon>Schinkia</taxon>
    </lineage>
</organism>
<evidence type="ECO:0000313" key="2">
    <source>
        <dbReference type="Proteomes" id="UP000006315"/>
    </source>
</evidence>
<dbReference type="Proteomes" id="UP000006315">
    <property type="component" value="Unassembled WGS sequence"/>
</dbReference>
<reference evidence="1 2" key="1">
    <citation type="journal article" date="2012" name="Front. Microbiol.">
        <title>Redundancy and modularity in membrane-associated dissimilatory nitrate reduction in Bacillus.</title>
        <authorList>
            <person name="Heylen K."/>
            <person name="Keltjens J."/>
        </authorList>
    </citation>
    <scope>NUCLEOTIDE SEQUENCE [LARGE SCALE GENOMIC DNA]</scope>
    <source>
        <strain evidence="1 2">LMG 9581</strain>
    </source>
</reference>
<gene>
    <name evidence="1" type="ORF">BAZO_08184</name>
</gene>
<accession>K6C9N0</accession>
<proteinExistence type="predicted"/>
<sequence>MIRFRITATPRILKAKEVRQHCEYLRSNLEEFNRMQDMDYYIKQVIEFNRPFLEVKEKAANAPTLTA</sequence>
<dbReference type="EMBL" id="AJLR01000045">
    <property type="protein sequence ID" value="EKN67845.1"/>
    <property type="molecule type" value="Genomic_DNA"/>
</dbReference>
<evidence type="ECO:0000313" key="1">
    <source>
        <dbReference type="EMBL" id="EKN67845.1"/>
    </source>
</evidence>
<dbReference type="PATRIC" id="fig|1131731.3.peg.1711"/>
<comment type="caution">
    <text evidence="1">The sequence shown here is derived from an EMBL/GenBank/DDBJ whole genome shotgun (WGS) entry which is preliminary data.</text>
</comment>
<protein>
    <submittedName>
        <fullName evidence="1">Uncharacterized protein</fullName>
    </submittedName>
</protein>
<name>K6C9N0_SCHAZ</name>